<feature type="transmembrane region" description="Helical" evidence="1">
    <location>
        <begin position="15"/>
        <end position="32"/>
    </location>
</feature>
<dbReference type="EMBL" id="FXAO01000004">
    <property type="protein sequence ID" value="SMG29722.1"/>
    <property type="molecule type" value="Genomic_DNA"/>
</dbReference>
<keyword evidence="3" id="KW-1185">Reference proteome</keyword>
<dbReference type="STRING" id="188872.SAMN03080602_01959"/>
<evidence type="ECO:0000313" key="2">
    <source>
        <dbReference type="EMBL" id="SMG29722.1"/>
    </source>
</evidence>
<evidence type="ECO:0000313" key="3">
    <source>
        <dbReference type="Proteomes" id="UP000193420"/>
    </source>
</evidence>
<keyword evidence="1" id="KW-0472">Membrane</keyword>
<proteinExistence type="predicted"/>
<evidence type="ECO:0000256" key="1">
    <source>
        <dbReference type="SAM" id="Phobius"/>
    </source>
</evidence>
<dbReference type="Proteomes" id="UP000193420">
    <property type="component" value="Unassembled WGS sequence"/>
</dbReference>
<reference evidence="3" key="1">
    <citation type="submission" date="2017-04" db="EMBL/GenBank/DDBJ databases">
        <authorList>
            <person name="Varghese N."/>
            <person name="Submissions S."/>
        </authorList>
    </citation>
    <scope>NUCLEOTIDE SEQUENCE [LARGE SCALE GENOMIC DNA]</scope>
    <source>
        <strain evidence="3">DSM 19835</strain>
    </source>
</reference>
<gene>
    <name evidence="2" type="ORF">SAMN03080602_01959</name>
</gene>
<name>A0A1X7JPV9_9FLAO</name>
<organism evidence="2 3">
    <name type="scientific">Arenibacter troitsensis</name>
    <dbReference type="NCBI Taxonomy" id="188872"/>
    <lineage>
        <taxon>Bacteria</taxon>
        <taxon>Pseudomonadati</taxon>
        <taxon>Bacteroidota</taxon>
        <taxon>Flavobacteriia</taxon>
        <taxon>Flavobacteriales</taxon>
        <taxon>Flavobacteriaceae</taxon>
        <taxon>Arenibacter</taxon>
    </lineage>
</organism>
<sequence>MIITSATALGSYSKFMPHIYIIELQLFIYLYLNIDKSIVK</sequence>
<accession>A0A1X7JPV9</accession>
<protein>
    <submittedName>
        <fullName evidence="2">Uncharacterized protein</fullName>
    </submittedName>
</protein>
<keyword evidence="1" id="KW-0812">Transmembrane</keyword>
<dbReference type="AlphaFoldDB" id="A0A1X7JPV9"/>
<keyword evidence="1" id="KW-1133">Transmembrane helix</keyword>